<evidence type="ECO:0000313" key="4">
    <source>
        <dbReference type="Proteomes" id="UP000231637"/>
    </source>
</evidence>
<feature type="compositionally biased region" description="Gly residues" evidence="1">
    <location>
        <begin position="33"/>
        <end position="42"/>
    </location>
</feature>
<dbReference type="EMBL" id="CP018800">
    <property type="protein sequence ID" value="ATX82353.1"/>
    <property type="molecule type" value="Genomic_DNA"/>
</dbReference>
<reference evidence="3 4" key="1">
    <citation type="submission" date="2016-12" db="EMBL/GenBank/DDBJ databases">
        <title>Isolation and genomic insights into novel planktonic Zetaproteobacteria from stratified waters of the Chesapeake Bay.</title>
        <authorList>
            <person name="McAllister S.M."/>
            <person name="Kato S."/>
            <person name="Chan C.S."/>
            <person name="Chiu B.K."/>
            <person name="Field E.K."/>
        </authorList>
    </citation>
    <scope>NUCLEOTIDE SEQUENCE [LARGE SCALE GENOMIC DNA]</scope>
    <source>
        <strain evidence="3 4">CP-8</strain>
    </source>
</reference>
<keyword evidence="2" id="KW-0472">Membrane</keyword>
<keyword evidence="2" id="KW-0812">Transmembrane</keyword>
<keyword evidence="4" id="KW-1185">Reference proteome</keyword>
<dbReference type="Proteomes" id="UP000231637">
    <property type="component" value="Chromosome"/>
</dbReference>
<name>A0A2K8L535_9PROT</name>
<feature type="transmembrane region" description="Helical" evidence="2">
    <location>
        <begin position="243"/>
        <end position="260"/>
    </location>
</feature>
<proteinExistence type="predicted"/>
<dbReference type="AlphaFoldDB" id="A0A2K8L535"/>
<gene>
    <name evidence="3" type="ORF">Ga0123462_1490</name>
</gene>
<organism evidence="3 4">
    <name type="scientific">Mariprofundus ferrinatatus</name>
    <dbReference type="NCBI Taxonomy" id="1921087"/>
    <lineage>
        <taxon>Bacteria</taxon>
        <taxon>Pseudomonadati</taxon>
        <taxon>Pseudomonadota</taxon>
        <taxon>Candidatius Mariprofundia</taxon>
        <taxon>Mariprofundales</taxon>
        <taxon>Mariprofundaceae</taxon>
        <taxon>Mariprofundus</taxon>
    </lineage>
</organism>
<sequence length="269" mass="28877">MGATLVVALFSFTAEASMHWVPAPAVKGHGHAGHGGGHGGGNSRHAGETYLLHGGEGAETQLMSPHLAVKALQPEQGRVSVKAMGTGNYHALVAKRSAGELHESAIRYIYMNGKPSGVSPSLLIGHEKSALEIEPAPLAREHWRYYSGTDAVFVIRYRGEPLAGASMSMTTGNGSSAEFTADATGRVTVPLPQDFTYEKPGRAANPPAEFLLTARHGDDGQRFITTFSYDYHINPQHWQSTELGLAMVGGGMLLGGFMTLRKRRRKEKK</sequence>
<feature type="region of interest" description="Disordered" evidence="1">
    <location>
        <begin position="29"/>
        <end position="49"/>
    </location>
</feature>
<evidence type="ECO:0000313" key="3">
    <source>
        <dbReference type="EMBL" id="ATX82353.1"/>
    </source>
</evidence>
<evidence type="ECO:0008006" key="5">
    <source>
        <dbReference type="Google" id="ProtNLM"/>
    </source>
</evidence>
<accession>A0A2K8L535</accession>
<evidence type="ECO:0000256" key="1">
    <source>
        <dbReference type="SAM" id="MobiDB-lite"/>
    </source>
</evidence>
<keyword evidence="2" id="KW-1133">Transmembrane helix</keyword>
<protein>
    <recommendedName>
        <fullName evidence="5">Nickel transport protein</fullName>
    </recommendedName>
</protein>
<evidence type="ECO:0000256" key="2">
    <source>
        <dbReference type="SAM" id="Phobius"/>
    </source>
</evidence>
<dbReference type="KEGG" id="mfn:Ga0123462_1490"/>